<sequence length="329" mass="38980">MSLDALERLSDIQDDYFFRLPHAYIIADYVWPGVTMSAQRVKDIRNMEFDETDVVIASYPKSGTTWMAELISALNYNGSTEELSNLRQDERVPWLELDSEYWWIKIFYQWKRLFGEGHDILPKDNRCHAPGTKYRLCFTHLPLELLPKSVLNGKCKLIYVARNPKDNAVSFFHFHTMARFLGLQNLDWNEFFALYLTGSIYCGSWFEHVLGYWKFANSPSQKDRVMFCKFEDMKEDLPLQISRIASFINVELTEEKKEKVLNHCVFDSMKNNKMANRDTVWLFNQKISKFMRKGLVGDWRNYFTFAQSEAFDEVYKEKMKDSGLDFRFD</sequence>
<name>A0AC34GL58_9BILA</name>
<organism evidence="1 2">
    <name type="scientific">Panagrolaimus sp. ES5</name>
    <dbReference type="NCBI Taxonomy" id="591445"/>
    <lineage>
        <taxon>Eukaryota</taxon>
        <taxon>Metazoa</taxon>
        <taxon>Ecdysozoa</taxon>
        <taxon>Nematoda</taxon>
        <taxon>Chromadorea</taxon>
        <taxon>Rhabditida</taxon>
        <taxon>Tylenchina</taxon>
        <taxon>Panagrolaimomorpha</taxon>
        <taxon>Panagrolaimoidea</taxon>
        <taxon>Panagrolaimidae</taxon>
        <taxon>Panagrolaimus</taxon>
    </lineage>
</organism>
<evidence type="ECO:0000313" key="2">
    <source>
        <dbReference type="WBParaSite" id="ES5_v2.g304.t1"/>
    </source>
</evidence>
<dbReference type="WBParaSite" id="ES5_v2.g304.t1">
    <property type="protein sequence ID" value="ES5_v2.g304.t1"/>
    <property type="gene ID" value="ES5_v2.g304"/>
</dbReference>
<accession>A0AC34GL58</accession>
<evidence type="ECO:0000313" key="1">
    <source>
        <dbReference type="Proteomes" id="UP000887579"/>
    </source>
</evidence>
<proteinExistence type="predicted"/>
<reference evidence="2" key="1">
    <citation type="submission" date="2022-11" db="UniProtKB">
        <authorList>
            <consortium name="WormBaseParasite"/>
        </authorList>
    </citation>
    <scope>IDENTIFICATION</scope>
</reference>
<dbReference type="Proteomes" id="UP000887579">
    <property type="component" value="Unplaced"/>
</dbReference>
<protein>
    <submittedName>
        <fullName evidence="2">Sulfotransferase domain-containing protein</fullName>
    </submittedName>
</protein>